<dbReference type="GO" id="GO:0000156">
    <property type="term" value="F:phosphorelay response regulator activity"/>
    <property type="evidence" value="ECO:0007669"/>
    <property type="project" value="TreeGrafter"/>
</dbReference>
<dbReference type="AlphaFoldDB" id="A0A345P553"/>
<dbReference type="Pfam" id="PF00072">
    <property type="entry name" value="Response_reg"/>
    <property type="match status" value="1"/>
</dbReference>
<dbReference type="PANTHER" id="PTHR48111:SF59">
    <property type="entry name" value="TRANSCRIPTIONAL REGULATORY PROTEIN BAER"/>
    <property type="match status" value="1"/>
</dbReference>
<dbReference type="PANTHER" id="PTHR48111">
    <property type="entry name" value="REGULATOR OF RPOS"/>
    <property type="match status" value="1"/>
</dbReference>
<dbReference type="GO" id="GO:0000976">
    <property type="term" value="F:transcription cis-regulatory region binding"/>
    <property type="evidence" value="ECO:0007669"/>
    <property type="project" value="TreeGrafter"/>
</dbReference>
<keyword evidence="5" id="KW-0804">Transcription</keyword>
<evidence type="ECO:0000256" key="4">
    <source>
        <dbReference type="ARBA" id="ARBA00023125"/>
    </source>
</evidence>
<dbReference type="InterPro" id="IPR001789">
    <property type="entry name" value="Sig_transdc_resp-reg_receiver"/>
</dbReference>
<dbReference type="InterPro" id="IPR016032">
    <property type="entry name" value="Sig_transdc_resp-reg_C-effctor"/>
</dbReference>
<dbReference type="InterPro" id="IPR039420">
    <property type="entry name" value="WalR-like"/>
</dbReference>
<dbReference type="InterPro" id="IPR001867">
    <property type="entry name" value="OmpR/PhoB-type_DNA-bd"/>
</dbReference>
<keyword evidence="11" id="KW-1185">Reference proteome</keyword>
<dbReference type="PROSITE" id="PS51755">
    <property type="entry name" value="OMPR_PHOB"/>
    <property type="match status" value="1"/>
</dbReference>
<dbReference type="InterPro" id="IPR036388">
    <property type="entry name" value="WH-like_DNA-bd_sf"/>
</dbReference>
<dbReference type="Pfam" id="PF00486">
    <property type="entry name" value="Trans_reg_C"/>
    <property type="match status" value="1"/>
</dbReference>
<dbReference type="GO" id="GO:0005829">
    <property type="term" value="C:cytosol"/>
    <property type="evidence" value="ECO:0007669"/>
    <property type="project" value="TreeGrafter"/>
</dbReference>
<dbReference type="FunFam" id="3.40.50.2300:FF:000001">
    <property type="entry name" value="DNA-binding response regulator PhoB"/>
    <property type="match status" value="1"/>
</dbReference>
<dbReference type="RefSeq" id="WP_114898522.1">
    <property type="nucleotide sequence ID" value="NZ_CP031222.1"/>
</dbReference>
<gene>
    <name evidence="10" type="ORF">HYN46_05935</name>
</gene>
<dbReference type="SMART" id="SM00862">
    <property type="entry name" value="Trans_reg_C"/>
    <property type="match status" value="1"/>
</dbReference>
<feature type="domain" description="Response regulatory" evidence="8">
    <location>
        <begin position="7"/>
        <end position="120"/>
    </location>
</feature>
<feature type="domain" description="OmpR/PhoB-type" evidence="9">
    <location>
        <begin position="130"/>
        <end position="232"/>
    </location>
</feature>
<evidence type="ECO:0000256" key="2">
    <source>
        <dbReference type="ARBA" id="ARBA00023012"/>
    </source>
</evidence>
<keyword evidence="3" id="KW-0805">Transcription regulation</keyword>
<dbReference type="SMART" id="SM00448">
    <property type="entry name" value="REC"/>
    <property type="match status" value="1"/>
</dbReference>
<evidence type="ECO:0000256" key="6">
    <source>
        <dbReference type="PROSITE-ProRule" id="PRU00169"/>
    </source>
</evidence>
<name>A0A345P553_9GAMM</name>
<dbReference type="SUPFAM" id="SSF52172">
    <property type="entry name" value="CheY-like"/>
    <property type="match status" value="1"/>
</dbReference>
<dbReference type="Gene3D" id="1.10.10.10">
    <property type="entry name" value="Winged helix-like DNA-binding domain superfamily/Winged helix DNA-binding domain"/>
    <property type="match status" value="1"/>
</dbReference>
<dbReference type="Gene3D" id="3.40.50.2300">
    <property type="match status" value="1"/>
</dbReference>
<evidence type="ECO:0000259" key="8">
    <source>
        <dbReference type="PROSITE" id="PS50110"/>
    </source>
</evidence>
<keyword evidence="1 6" id="KW-0597">Phosphoprotein</keyword>
<keyword evidence="4 7" id="KW-0238">DNA-binding</keyword>
<dbReference type="Proteomes" id="UP000253940">
    <property type="component" value="Chromosome"/>
</dbReference>
<proteinExistence type="predicted"/>
<dbReference type="PROSITE" id="PS50110">
    <property type="entry name" value="RESPONSE_REGULATORY"/>
    <property type="match status" value="1"/>
</dbReference>
<dbReference type="OrthoDB" id="9802426at2"/>
<dbReference type="Gene3D" id="6.10.250.690">
    <property type="match status" value="1"/>
</dbReference>
<protein>
    <submittedName>
        <fullName evidence="10">DNA-binding response regulator</fullName>
    </submittedName>
</protein>
<evidence type="ECO:0000256" key="1">
    <source>
        <dbReference type="ARBA" id="ARBA00022553"/>
    </source>
</evidence>
<evidence type="ECO:0000256" key="7">
    <source>
        <dbReference type="PROSITE-ProRule" id="PRU01091"/>
    </source>
</evidence>
<dbReference type="SUPFAM" id="SSF46894">
    <property type="entry name" value="C-terminal effector domain of the bipartite response regulators"/>
    <property type="match status" value="1"/>
</dbReference>
<evidence type="ECO:0000313" key="11">
    <source>
        <dbReference type="Proteomes" id="UP000253940"/>
    </source>
</evidence>
<evidence type="ECO:0000256" key="3">
    <source>
        <dbReference type="ARBA" id="ARBA00023015"/>
    </source>
</evidence>
<feature type="modified residue" description="4-aspartylphosphate" evidence="6">
    <location>
        <position position="56"/>
    </location>
</feature>
<dbReference type="EMBL" id="CP031222">
    <property type="protein sequence ID" value="AXI02412.1"/>
    <property type="molecule type" value="Genomic_DNA"/>
</dbReference>
<evidence type="ECO:0000259" key="9">
    <source>
        <dbReference type="PROSITE" id="PS51755"/>
    </source>
</evidence>
<evidence type="ECO:0000313" key="10">
    <source>
        <dbReference type="EMBL" id="AXI02412.1"/>
    </source>
</evidence>
<organism evidence="10 11">
    <name type="scientific">Aquirhabdus parva</name>
    <dbReference type="NCBI Taxonomy" id="2283318"/>
    <lineage>
        <taxon>Bacteria</taxon>
        <taxon>Pseudomonadati</taxon>
        <taxon>Pseudomonadota</taxon>
        <taxon>Gammaproteobacteria</taxon>
        <taxon>Moraxellales</taxon>
        <taxon>Moraxellaceae</taxon>
        <taxon>Aquirhabdus</taxon>
    </lineage>
</organism>
<dbReference type="GO" id="GO:0032993">
    <property type="term" value="C:protein-DNA complex"/>
    <property type="evidence" value="ECO:0007669"/>
    <property type="project" value="TreeGrafter"/>
</dbReference>
<feature type="DNA-binding region" description="OmpR/PhoB-type" evidence="7">
    <location>
        <begin position="130"/>
        <end position="232"/>
    </location>
</feature>
<sequence>MTNQDQLILIIEDEPEIAEILQMYLQHEGFKTEHVSNGRHGLQSWRQINPDLILLDIRIPGPDGLDILQTIRGVSNVPIIMLTALTDDINKLLSLRLGADDYIAKPFNPAELIARIRTVLRRSNKSVATDKLLRVGRLTINQDSYTALFIDDKGASQELPLTLTEFRLLVHFAQQPKRCFTRLDLIDACLPESDALDRVIDSHLSKLRRKLSDVGGSDLIQTVRGVGYRLFAE</sequence>
<dbReference type="InterPro" id="IPR011006">
    <property type="entry name" value="CheY-like_superfamily"/>
</dbReference>
<keyword evidence="2" id="KW-0902">Two-component regulatory system</keyword>
<evidence type="ECO:0000256" key="5">
    <source>
        <dbReference type="ARBA" id="ARBA00023163"/>
    </source>
</evidence>
<accession>A0A345P553</accession>
<dbReference type="GO" id="GO:0006355">
    <property type="term" value="P:regulation of DNA-templated transcription"/>
    <property type="evidence" value="ECO:0007669"/>
    <property type="project" value="InterPro"/>
</dbReference>
<dbReference type="KEGG" id="mbah:HYN46_05935"/>
<dbReference type="CDD" id="cd00383">
    <property type="entry name" value="trans_reg_C"/>
    <property type="match status" value="1"/>
</dbReference>
<reference evidence="10 11" key="1">
    <citation type="submission" date="2018-07" db="EMBL/GenBank/DDBJ databases">
        <title>Genome sequencing of Moraxellaceae gen. HYN0046.</title>
        <authorList>
            <person name="Kim M."/>
            <person name="Yi H."/>
        </authorList>
    </citation>
    <scope>NUCLEOTIDE SEQUENCE [LARGE SCALE GENOMIC DNA]</scope>
    <source>
        <strain evidence="10 11">HYN0046</strain>
    </source>
</reference>